<reference evidence="4 5" key="1">
    <citation type="submission" date="2021-01" db="EMBL/GenBank/DDBJ databases">
        <title>Whole genome shotgun sequence of Asanoa iriomotensis NBRC 100142.</title>
        <authorList>
            <person name="Komaki H."/>
            <person name="Tamura T."/>
        </authorList>
    </citation>
    <scope>NUCLEOTIDE SEQUENCE [LARGE SCALE GENOMIC DNA]</scope>
    <source>
        <strain evidence="4 5">NBRC 100142</strain>
    </source>
</reference>
<dbReference type="RefSeq" id="WP_203703149.1">
    <property type="nucleotide sequence ID" value="NZ_BAAALU010000001.1"/>
</dbReference>
<dbReference type="Gene3D" id="3.90.226.10">
    <property type="entry name" value="2-enoyl-CoA Hydratase, Chain A, domain 1"/>
    <property type="match status" value="1"/>
</dbReference>
<evidence type="ECO:0000256" key="2">
    <source>
        <dbReference type="ARBA" id="ARBA00023239"/>
    </source>
</evidence>
<evidence type="ECO:0000256" key="3">
    <source>
        <dbReference type="RuleBase" id="RU003707"/>
    </source>
</evidence>
<dbReference type="InterPro" id="IPR029045">
    <property type="entry name" value="ClpP/crotonase-like_dom_sf"/>
</dbReference>
<dbReference type="PANTHER" id="PTHR11941">
    <property type="entry name" value="ENOYL-COA HYDRATASE-RELATED"/>
    <property type="match status" value="1"/>
</dbReference>
<gene>
    <name evidence="4" type="ORF">Air01nite_31830</name>
</gene>
<evidence type="ECO:0000313" key="4">
    <source>
        <dbReference type="EMBL" id="GIF57088.1"/>
    </source>
</evidence>
<dbReference type="SUPFAM" id="SSF52096">
    <property type="entry name" value="ClpP/crotonase"/>
    <property type="match status" value="1"/>
</dbReference>
<dbReference type="Proteomes" id="UP000624325">
    <property type="component" value="Unassembled WGS sequence"/>
</dbReference>
<dbReference type="Gene3D" id="1.10.12.10">
    <property type="entry name" value="Lyase 2-enoyl-coa Hydratase, Chain A, domain 2"/>
    <property type="match status" value="1"/>
</dbReference>
<protein>
    <submittedName>
        <fullName evidence="4">Enoyl-CoA hydratase</fullName>
    </submittedName>
</protein>
<sequence>MKDEGTVELTVTGHAATITISNPPRRNALTPAMWRRLPDLLDTAAADPAVRALVLTGAGATFSAGADLTGVRDLVGADSPPTRAEESLAAFPKPTIARVRGHCVGGGCQLAVACDLRIVATDARFAVPPARLGIVYPGPATRRLLGLVGPSAAKWLLFTADQIDAGRAAAIGLVDEVVPAEELDAHVARLVDTIAERSQLSIAAAKETIDLAVAGRPSPEREAHWQSEMLRSGDVAEGAAAFLERRRANFSWRP</sequence>
<organism evidence="4 5">
    <name type="scientific">Asanoa iriomotensis</name>
    <dbReference type="NCBI Taxonomy" id="234613"/>
    <lineage>
        <taxon>Bacteria</taxon>
        <taxon>Bacillati</taxon>
        <taxon>Actinomycetota</taxon>
        <taxon>Actinomycetes</taxon>
        <taxon>Micromonosporales</taxon>
        <taxon>Micromonosporaceae</taxon>
        <taxon>Asanoa</taxon>
    </lineage>
</organism>
<evidence type="ECO:0000313" key="5">
    <source>
        <dbReference type="Proteomes" id="UP000624325"/>
    </source>
</evidence>
<dbReference type="Pfam" id="PF00378">
    <property type="entry name" value="ECH_1"/>
    <property type="match status" value="1"/>
</dbReference>
<comment type="caution">
    <text evidence="4">The sequence shown here is derived from an EMBL/GenBank/DDBJ whole genome shotgun (WGS) entry which is preliminary data.</text>
</comment>
<name>A0ABQ4C2T4_9ACTN</name>
<proteinExistence type="inferred from homology"/>
<dbReference type="PROSITE" id="PS00166">
    <property type="entry name" value="ENOYL_COA_HYDRATASE"/>
    <property type="match status" value="1"/>
</dbReference>
<keyword evidence="2" id="KW-0456">Lyase</keyword>
<dbReference type="InterPro" id="IPR014748">
    <property type="entry name" value="Enoyl-CoA_hydra_C"/>
</dbReference>
<dbReference type="InterPro" id="IPR018376">
    <property type="entry name" value="Enoyl-CoA_hyd/isom_CS"/>
</dbReference>
<dbReference type="InterPro" id="IPR001753">
    <property type="entry name" value="Enoyl-CoA_hydra/iso"/>
</dbReference>
<evidence type="ECO:0000256" key="1">
    <source>
        <dbReference type="ARBA" id="ARBA00005254"/>
    </source>
</evidence>
<accession>A0ABQ4C2T4</accession>
<dbReference type="PANTHER" id="PTHR11941:SF127">
    <property type="entry name" value="ENOYL-COA HYDRATASE ECHA18 (ENOYL HYDRASE) (UNSATURATED ACYL-COA HYDRATASE) (CROTONASE)-RELATED"/>
    <property type="match status" value="1"/>
</dbReference>
<dbReference type="CDD" id="cd06558">
    <property type="entry name" value="crotonase-like"/>
    <property type="match status" value="1"/>
</dbReference>
<comment type="similarity">
    <text evidence="1 3">Belongs to the enoyl-CoA hydratase/isomerase family.</text>
</comment>
<keyword evidence="5" id="KW-1185">Reference proteome</keyword>
<dbReference type="EMBL" id="BONC01000020">
    <property type="protein sequence ID" value="GIF57088.1"/>
    <property type="molecule type" value="Genomic_DNA"/>
</dbReference>